<evidence type="ECO:0000313" key="2">
    <source>
        <dbReference type="EMBL" id="MBI2877809.1"/>
    </source>
</evidence>
<dbReference type="Proteomes" id="UP000769766">
    <property type="component" value="Unassembled WGS sequence"/>
</dbReference>
<sequence>MRMDAEILASLKPNPLSPREKTASGKFDAVELTLFSSKMEATVTEGFEIFVKMGAGAGVVAGDCCTGIYTGQGDIAVSFAAVYLHAVLESLYLKHIVKYFKDEPTVGIKDGDIFFANESTYGGVHNPDMFACMPVLYQGDLIAWVGAIAHEPETGAIEPGGIPPSARTRYDEGMRITPIKIGENFMLREDLLHMMENFCYRDPRTLTLDTKAKVAACMRMRQRLLELVEERGLEHLVGGLARLLIESEAAARRKIARWNDGTYRHVTFLDSTGREDKLLQLATTLVKQGDQVTVDFHGTSPKVDSIFNAYRHLAMASLGMYLFGHIFWDLPPNAGAMACFDFVVPQGCVLDPEPEDSICGCPIYVYLITSTCQVAFSKMVFDSQDRGLSCVASWADHQTIVMGAGINQWGNPSVALGLEINAAGSGARPDMDGADSAGPIFGTGADSMDTEFYEREFPLFYLWRTKHQPDSGGFGKYRGGSGWEVAYGVMNVPQYGMLRTMGIGSKFPGSFGLFGGYGSGMVPGVKAVQTNLVEMMARADQGLPYSTEQLITERKVAGDYIFSPAMESLTTVRPGDIFMGYICGGGGYGDVLERDPELVMKDLRAKLVSDWAAQNIYRVAYDPATFRVDHQKTEEWRQAEREQRKRRGKPYAEFEQEWSRKRPKEAILTHYGTWPVPEPVE</sequence>
<comment type="caution">
    <text evidence="2">The sequence shown here is derived from an EMBL/GenBank/DDBJ whole genome shotgun (WGS) entry which is preliminary data.</text>
</comment>
<dbReference type="InterPro" id="IPR003692">
    <property type="entry name" value="Hydantoinase_B"/>
</dbReference>
<evidence type="ECO:0000313" key="3">
    <source>
        <dbReference type="Proteomes" id="UP000769766"/>
    </source>
</evidence>
<dbReference type="PANTHER" id="PTHR11365:SF23">
    <property type="entry name" value="HYPOTHETICAL 5-OXOPROLINASE (EUROFUNG)-RELATED"/>
    <property type="match status" value="1"/>
</dbReference>
<dbReference type="GO" id="GO:0005829">
    <property type="term" value="C:cytosol"/>
    <property type="evidence" value="ECO:0007669"/>
    <property type="project" value="TreeGrafter"/>
</dbReference>
<reference evidence="2" key="1">
    <citation type="submission" date="2020-07" db="EMBL/GenBank/DDBJ databases">
        <title>Huge and variable diversity of episymbiotic CPR bacteria and DPANN archaea in groundwater ecosystems.</title>
        <authorList>
            <person name="He C.Y."/>
            <person name="Keren R."/>
            <person name="Whittaker M."/>
            <person name="Farag I.F."/>
            <person name="Doudna J."/>
            <person name="Cate J.H.D."/>
            <person name="Banfield J.F."/>
        </authorList>
    </citation>
    <scope>NUCLEOTIDE SEQUENCE</scope>
    <source>
        <strain evidence="2">NC_groundwater_672_Ag_B-0.1um_62_36</strain>
    </source>
</reference>
<protein>
    <submittedName>
        <fullName evidence="2">Hydantoinase B/oxoprolinase family protein</fullName>
    </submittedName>
</protein>
<evidence type="ECO:0000259" key="1">
    <source>
        <dbReference type="Pfam" id="PF02538"/>
    </source>
</evidence>
<dbReference type="EMBL" id="JACPRF010000400">
    <property type="protein sequence ID" value="MBI2877809.1"/>
    <property type="molecule type" value="Genomic_DNA"/>
</dbReference>
<dbReference type="PANTHER" id="PTHR11365">
    <property type="entry name" value="5-OXOPROLINASE RELATED"/>
    <property type="match status" value="1"/>
</dbReference>
<proteinExistence type="predicted"/>
<name>A0A932CQY5_UNCTE</name>
<accession>A0A932CQY5</accession>
<feature type="domain" description="Hydantoinase B/oxoprolinase" evidence="1">
    <location>
        <begin position="28"/>
        <end position="590"/>
    </location>
</feature>
<dbReference type="GO" id="GO:0006749">
    <property type="term" value="P:glutathione metabolic process"/>
    <property type="evidence" value="ECO:0007669"/>
    <property type="project" value="TreeGrafter"/>
</dbReference>
<dbReference type="GO" id="GO:0017168">
    <property type="term" value="F:5-oxoprolinase (ATP-hydrolyzing) activity"/>
    <property type="evidence" value="ECO:0007669"/>
    <property type="project" value="TreeGrafter"/>
</dbReference>
<dbReference type="AlphaFoldDB" id="A0A932CQY5"/>
<dbReference type="InterPro" id="IPR045079">
    <property type="entry name" value="Oxoprolinase-like"/>
</dbReference>
<dbReference type="Pfam" id="PF02538">
    <property type="entry name" value="Hydantoinase_B"/>
    <property type="match status" value="1"/>
</dbReference>
<gene>
    <name evidence="2" type="ORF">HYY20_13120</name>
</gene>
<organism evidence="2 3">
    <name type="scientific">Tectimicrobiota bacterium</name>
    <dbReference type="NCBI Taxonomy" id="2528274"/>
    <lineage>
        <taxon>Bacteria</taxon>
        <taxon>Pseudomonadati</taxon>
        <taxon>Nitrospinota/Tectimicrobiota group</taxon>
        <taxon>Candidatus Tectimicrobiota</taxon>
    </lineage>
</organism>